<dbReference type="Proteomes" id="UP000765160">
    <property type="component" value="Unassembled WGS sequence"/>
</dbReference>
<keyword evidence="2" id="KW-1185">Reference proteome</keyword>
<dbReference type="RefSeq" id="WP_168046345.1">
    <property type="nucleotide sequence ID" value="NZ_JAATJR010000001.1"/>
</dbReference>
<sequence>MSDTARTPAETEDLRKRALALAGYGVPVAAIAGALGIAEADLVAEFGQQIQAERAKTTALVGQSLVQRALKGEGREAIAAAQAWLRETRVAPSLAGIAPDAASVAGGGEAAPVLASRPIVNLDQMAEVLGCSLPTMRSIIRRYDDFPVISRGTNGQAWQIDAMAGVAFMKKKRAEEEAGKAQFSEMLGQIALPFAGGDQDGSSQSLKDIERLYGIAEASDALRVQRGELCKAGQVKACLLEMVDLARARFPALPAKWERKFNLPAPVIREMQADMREVMRGMHAAASSRFAALADEFDADTHEAA</sequence>
<protein>
    <submittedName>
        <fullName evidence="1">Terminase small subunit</fullName>
    </submittedName>
</protein>
<evidence type="ECO:0000313" key="2">
    <source>
        <dbReference type="Proteomes" id="UP000765160"/>
    </source>
</evidence>
<proteinExistence type="predicted"/>
<dbReference type="Gene3D" id="1.10.10.10">
    <property type="entry name" value="Winged helix-like DNA-binding domain superfamily/Winged helix DNA-binding domain"/>
    <property type="match status" value="1"/>
</dbReference>
<gene>
    <name evidence="1" type="ORF">HB662_01290</name>
</gene>
<organism evidence="1 2">
    <name type="scientific">Falsiroseomonas frigidaquae</name>
    <dbReference type="NCBI Taxonomy" id="487318"/>
    <lineage>
        <taxon>Bacteria</taxon>
        <taxon>Pseudomonadati</taxon>
        <taxon>Pseudomonadota</taxon>
        <taxon>Alphaproteobacteria</taxon>
        <taxon>Acetobacterales</taxon>
        <taxon>Roseomonadaceae</taxon>
        <taxon>Falsiroseomonas</taxon>
    </lineage>
</organism>
<accession>A0ABX1ERY1</accession>
<evidence type="ECO:0000313" key="1">
    <source>
        <dbReference type="EMBL" id="NKE43394.1"/>
    </source>
</evidence>
<reference evidence="1 2" key="1">
    <citation type="submission" date="2020-03" db="EMBL/GenBank/DDBJ databases">
        <title>Roseomonas selenitidurans sp. nov. isolated from soil.</title>
        <authorList>
            <person name="Liu H."/>
        </authorList>
    </citation>
    <scope>NUCLEOTIDE SEQUENCE [LARGE SCALE GENOMIC DNA]</scope>
    <source>
        <strain evidence="1 2">JCM 15073</strain>
    </source>
</reference>
<dbReference type="EMBL" id="JAAVTX010000001">
    <property type="protein sequence ID" value="NKE43394.1"/>
    <property type="molecule type" value="Genomic_DNA"/>
</dbReference>
<dbReference type="InterPro" id="IPR036388">
    <property type="entry name" value="WH-like_DNA-bd_sf"/>
</dbReference>
<name>A0ABX1ERY1_9PROT</name>
<comment type="caution">
    <text evidence="1">The sequence shown here is derived from an EMBL/GenBank/DDBJ whole genome shotgun (WGS) entry which is preliminary data.</text>
</comment>